<comment type="subcellular location">
    <subcellularLocation>
        <location evidence="1">Cell inner membrane</location>
        <topology evidence="1">Single-pass membrane protein</topology>
    </subcellularLocation>
</comment>
<evidence type="ECO:0000256" key="11">
    <source>
        <dbReference type="SAM" id="Phobius"/>
    </source>
</evidence>
<evidence type="ECO:0000313" key="13">
    <source>
        <dbReference type="Proteomes" id="UP000295106"/>
    </source>
</evidence>
<feature type="region of interest" description="Disordered" evidence="10">
    <location>
        <begin position="160"/>
        <end position="182"/>
    </location>
</feature>
<dbReference type="EMBL" id="SLXD01000001">
    <property type="protein sequence ID" value="TCP05218.1"/>
    <property type="molecule type" value="Genomic_DNA"/>
</dbReference>
<sequence>MARALRRVRGFTLVEVLVALTIMAVLAGLAWRGIDAMVRAREITTQAVDRAARLNTILSQWQQDLESLQDTGAAPALQFDGRHLRLTRRVEGGVAVVVWTLADGVWQRWASPATTRLQPLQQAWLRSQQLQGTEPQQVRLLDGVADWQLYYYRGNAWSNAQSSAGTSTADDGESSPGEDLPDAVRLVIDTAAGRLTRDLVLLPGGAP</sequence>
<dbReference type="Proteomes" id="UP000295106">
    <property type="component" value="Unassembled WGS sequence"/>
</dbReference>
<keyword evidence="9 11" id="KW-0472">Membrane</keyword>
<dbReference type="SUPFAM" id="SSF54523">
    <property type="entry name" value="Pili subunits"/>
    <property type="match status" value="1"/>
</dbReference>
<evidence type="ECO:0000256" key="6">
    <source>
        <dbReference type="ARBA" id="ARBA00022519"/>
    </source>
</evidence>
<evidence type="ECO:0000256" key="7">
    <source>
        <dbReference type="ARBA" id="ARBA00022692"/>
    </source>
</evidence>
<evidence type="ECO:0000256" key="2">
    <source>
        <dbReference type="ARBA" id="ARBA00011084"/>
    </source>
</evidence>
<evidence type="ECO:0000256" key="4">
    <source>
        <dbReference type="ARBA" id="ARBA00022475"/>
    </source>
</evidence>
<keyword evidence="4" id="KW-1003">Cell membrane</keyword>
<comment type="caution">
    <text evidence="12">The sequence shown here is derived from an EMBL/GenBank/DDBJ whole genome shotgun (WGS) entry which is preliminary data.</text>
</comment>
<evidence type="ECO:0000256" key="8">
    <source>
        <dbReference type="ARBA" id="ARBA00022989"/>
    </source>
</evidence>
<evidence type="ECO:0000256" key="10">
    <source>
        <dbReference type="SAM" id="MobiDB-lite"/>
    </source>
</evidence>
<evidence type="ECO:0000256" key="5">
    <source>
        <dbReference type="ARBA" id="ARBA00022481"/>
    </source>
</evidence>
<dbReference type="OrthoDB" id="9151668at2"/>
<protein>
    <recommendedName>
        <fullName evidence="3">Type II secretion system protein J</fullName>
    </recommendedName>
</protein>
<feature type="transmembrane region" description="Helical" evidence="11">
    <location>
        <begin position="12"/>
        <end position="31"/>
    </location>
</feature>
<dbReference type="GO" id="GO:0005886">
    <property type="term" value="C:plasma membrane"/>
    <property type="evidence" value="ECO:0007669"/>
    <property type="project" value="UniProtKB-SubCell"/>
</dbReference>
<keyword evidence="6" id="KW-0997">Cell inner membrane</keyword>
<dbReference type="PROSITE" id="PS00409">
    <property type="entry name" value="PROKAR_NTER_METHYL"/>
    <property type="match status" value="1"/>
</dbReference>
<accession>A0A4V2SHJ1</accession>
<dbReference type="GO" id="GO:0015627">
    <property type="term" value="C:type II protein secretion system complex"/>
    <property type="evidence" value="ECO:0007669"/>
    <property type="project" value="InterPro"/>
</dbReference>
<name>A0A4V2SHJ1_RUBGE</name>
<dbReference type="NCBIfam" id="TIGR02532">
    <property type="entry name" value="IV_pilin_GFxxxE"/>
    <property type="match status" value="1"/>
</dbReference>
<keyword evidence="8 11" id="KW-1133">Transmembrane helix</keyword>
<organism evidence="12 13">
    <name type="scientific">Rubrivivax gelatinosus</name>
    <name type="common">Rhodocyclus gelatinosus</name>
    <name type="synonym">Rhodopseudomonas gelatinosa</name>
    <dbReference type="NCBI Taxonomy" id="28068"/>
    <lineage>
        <taxon>Bacteria</taxon>
        <taxon>Pseudomonadati</taxon>
        <taxon>Pseudomonadota</taxon>
        <taxon>Betaproteobacteria</taxon>
        <taxon>Burkholderiales</taxon>
        <taxon>Sphaerotilaceae</taxon>
        <taxon>Rubrivivax</taxon>
    </lineage>
</organism>
<dbReference type="Pfam" id="PF11612">
    <property type="entry name" value="T2SSJ"/>
    <property type="match status" value="1"/>
</dbReference>
<dbReference type="PANTHER" id="PTHR39583">
    <property type="entry name" value="TYPE II SECRETION SYSTEM PROTEIN J-RELATED"/>
    <property type="match status" value="1"/>
</dbReference>
<dbReference type="Pfam" id="PF07963">
    <property type="entry name" value="N_methyl"/>
    <property type="match status" value="1"/>
</dbReference>
<dbReference type="GO" id="GO:0015628">
    <property type="term" value="P:protein secretion by the type II secretion system"/>
    <property type="evidence" value="ECO:0007669"/>
    <property type="project" value="InterPro"/>
</dbReference>
<dbReference type="InterPro" id="IPR012902">
    <property type="entry name" value="N_methyl_site"/>
</dbReference>
<evidence type="ECO:0000256" key="9">
    <source>
        <dbReference type="ARBA" id="ARBA00023136"/>
    </source>
</evidence>
<evidence type="ECO:0000256" key="1">
    <source>
        <dbReference type="ARBA" id="ARBA00004377"/>
    </source>
</evidence>
<reference evidence="12 13" key="1">
    <citation type="submission" date="2019-03" db="EMBL/GenBank/DDBJ databases">
        <title>Genomic Encyclopedia of Type Strains, Phase IV (KMG-IV): sequencing the most valuable type-strain genomes for metagenomic binning, comparative biology and taxonomic classification.</title>
        <authorList>
            <person name="Goeker M."/>
        </authorList>
    </citation>
    <scope>NUCLEOTIDE SEQUENCE [LARGE SCALE GENOMIC DNA]</scope>
    <source>
        <strain evidence="12 13">DSM 1709</strain>
    </source>
</reference>
<dbReference type="GeneID" id="99686818"/>
<dbReference type="InterPro" id="IPR051621">
    <property type="entry name" value="T2SS_protein_J"/>
</dbReference>
<dbReference type="AlphaFoldDB" id="A0A4V2SHJ1"/>
<dbReference type="PANTHER" id="PTHR39583:SF2">
    <property type="entry name" value="TYPE II SECRETION SYSTEM PROTEIN J"/>
    <property type="match status" value="1"/>
</dbReference>
<dbReference type="InterPro" id="IPR045584">
    <property type="entry name" value="Pilin-like"/>
</dbReference>
<dbReference type="InterPro" id="IPR010055">
    <property type="entry name" value="T2SS_protein-GspJ"/>
</dbReference>
<evidence type="ECO:0000256" key="3">
    <source>
        <dbReference type="ARBA" id="ARBA00021539"/>
    </source>
</evidence>
<comment type="similarity">
    <text evidence="2">Belongs to the GSP J family.</text>
</comment>
<keyword evidence="5" id="KW-0488">Methylation</keyword>
<dbReference type="RefSeq" id="WP_132644242.1">
    <property type="nucleotide sequence ID" value="NZ_CP181386.1"/>
</dbReference>
<feature type="compositionally biased region" description="Polar residues" evidence="10">
    <location>
        <begin position="160"/>
        <end position="169"/>
    </location>
</feature>
<evidence type="ECO:0000313" key="12">
    <source>
        <dbReference type="EMBL" id="TCP05218.1"/>
    </source>
</evidence>
<proteinExistence type="inferred from homology"/>
<keyword evidence="7 11" id="KW-0812">Transmembrane</keyword>
<gene>
    <name evidence="12" type="ORF">EV684_10190</name>
</gene>